<dbReference type="InterPro" id="IPR015422">
    <property type="entry name" value="PyrdxlP-dep_Trfase_small"/>
</dbReference>
<keyword evidence="2 4" id="KW-0560">Oxidoreductase</keyword>
<comment type="similarity">
    <text evidence="4">Belongs to the GcvP family. N-terminal subunit subfamily.</text>
</comment>
<evidence type="ECO:0000256" key="4">
    <source>
        <dbReference type="HAMAP-Rule" id="MF_00712"/>
    </source>
</evidence>
<evidence type="ECO:0000313" key="5">
    <source>
        <dbReference type="EMBL" id="BAU27378.1"/>
    </source>
</evidence>
<dbReference type="InterPro" id="IPR015421">
    <property type="entry name" value="PyrdxlP-dep_Trfase_major"/>
</dbReference>
<dbReference type="CDD" id="cd00613">
    <property type="entry name" value="GDC-P"/>
    <property type="match status" value="1"/>
</dbReference>
<dbReference type="GO" id="GO:0009116">
    <property type="term" value="P:nucleoside metabolic process"/>
    <property type="evidence" value="ECO:0007669"/>
    <property type="project" value="InterPro"/>
</dbReference>
<dbReference type="Gene3D" id="3.40.640.10">
    <property type="entry name" value="Type I PLP-dependent aspartate aminotransferase-like (Major domain)"/>
    <property type="match status" value="1"/>
</dbReference>
<sequence length="450" mass="48525">MSYRYLPMTDRDRKEMLDVLGIADVEELFTDIPDAVRFQEELAIPAALSEPALIGHMGQLAAKNVNAASCISFLGAGTYDHYIPSVVNHVISRSEFYTAYTPYQPEISQGELQAIFEFQTMICELTGMDVANSSMYDGATALAEAAALAVGKTGRTKVVVSGTVHPEARDVLKTNAKGHGYRVEEVRFADGVTDVAALAAAVDEETAAVLVQYPNFFGGLEDLAAVEAVAHGQKALFVVSANPLALGILKPPGAYGADIVVGDAQPFGIPMSYGGPHCGYFAVRKEWMRQIPGRIVGQTQDDQGRHGFVLTLQAREQHIRREKATSNICSNQALNALAAAVAMTALGKQGVQEMARLNIQKTQYAKQRIQALTGYEVVGSASVFNEFVVKVPASVAQVNRMLLADSIIGGLDLGRFYPKLAGHMLLAVTEMRTKEDIDRLVDRLGGIHHA</sequence>
<dbReference type="PIRSF" id="PIRSF006815">
    <property type="entry name" value="GcvPA"/>
    <property type="match status" value="1"/>
</dbReference>
<dbReference type="RefSeq" id="WP_096464663.1">
    <property type="nucleotide sequence ID" value="NZ_AP017312.1"/>
</dbReference>
<dbReference type="SUPFAM" id="SSF53383">
    <property type="entry name" value="PLP-dependent transferases"/>
    <property type="match status" value="1"/>
</dbReference>
<comment type="function">
    <text evidence="1 4">The glycine cleavage system catalyzes the degradation of glycine. The P protein binds the alpha-amino group of glycine through its pyridoxal phosphate cofactor; CO(2) is released and the remaining methylamine moiety is then transferred to the lipoamide cofactor of the H protein.</text>
</comment>
<dbReference type="PANTHER" id="PTHR42806">
    <property type="entry name" value="GLYCINE CLEAVAGE SYSTEM P-PROTEIN"/>
    <property type="match status" value="1"/>
</dbReference>
<evidence type="ECO:0000313" key="6">
    <source>
        <dbReference type="Proteomes" id="UP000217696"/>
    </source>
</evidence>
<dbReference type="EMBL" id="AP017312">
    <property type="protein sequence ID" value="BAU27378.1"/>
    <property type="molecule type" value="Genomic_DNA"/>
</dbReference>
<dbReference type="GO" id="GO:0019464">
    <property type="term" value="P:glycine decarboxylation via glycine cleavage system"/>
    <property type="evidence" value="ECO:0007669"/>
    <property type="project" value="UniProtKB-UniRule"/>
</dbReference>
<gene>
    <name evidence="4 5" type="primary">gcvPA</name>
    <name evidence="5" type="ORF">CB4_01552</name>
</gene>
<dbReference type="NCBIfam" id="NF001696">
    <property type="entry name" value="PRK00451.1"/>
    <property type="match status" value="1"/>
</dbReference>
<dbReference type="InterPro" id="IPR015424">
    <property type="entry name" value="PyrdxlP-dep_Trfase"/>
</dbReference>
<dbReference type="Pfam" id="PF02347">
    <property type="entry name" value="GDC-P"/>
    <property type="match status" value="1"/>
</dbReference>
<organism evidence="5 6">
    <name type="scientific">Aneurinibacillus soli</name>
    <dbReference type="NCBI Taxonomy" id="1500254"/>
    <lineage>
        <taxon>Bacteria</taxon>
        <taxon>Bacillati</taxon>
        <taxon>Bacillota</taxon>
        <taxon>Bacilli</taxon>
        <taxon>Bacillales</taxon>
        <taxon>Paenibacillaceae</taxon>
        <taxon>Aneurinibacillus group</taxon>
        <taxon>Aneurinibacillus</taxon>
    </lineage>
</organism>
<dbReference type="Gene3D" id="3.90.1150.10">
    <property type="entry name" value="Aspartate Aminotransferase, domain 1"/>
    <property type="match status" value="1"/>
</dbReference>
<proteinExistence type="inferred from homology"/>
<dbReference type="OrthoDB" id="9771867at2"/>
<dbReference type="InterPro" id="IPR020581">
    <property type="entry name" value="GDC_P"/>
</dbReference>
<dbReference type="EC" id="1.4.4.2" evidence="4"/>
<dbReference type="HAMAP" id="MF_00712">
    <property type="entry name" value="GcvPA"/>
    <property type="match status" value="1"/>
</dbReference>
<protein>
    <recommendedName>
        <fullName evidence="4">Probable glycine dehydrogenase (decarboxylating) subunit 1</fullName>
        <ecNumber evidence="4">1.4.4.2</ecNumber>
    </recommendedName>
    <alternativeName>
        <fullName evidence="4">Glycine cleavage system P-protein subunit 1</fullName>
    </alternativeName>
    <alternativeName>
        <fullName evidence="4">Glycine decarboxylase subunit 1</fullName>
    </alternativeName>
    <alternativeName>
        <fullName evidence="4">Glycine dehydrogenase (aminomethyl-transferring) subunit 1</fullName>
    </alternativeName>
</protein>
<accession>A0A0U5AYN4</accession>
<dbReference type="InterPro" id="IPR049315">
    <property type="entry name" value="GDC-P_N"/>
</dbReference>
<comment type="subunit">
    <text evidence="4">The glycine cleavage system is composed of four proteins: P, T, L and H. In this organism, the P 'protein' is a heterodimer of two subunits.</text>
</comment>
<evidence type="ECO:0000256" key="3">
    <source>
        <dbReference type="ARBA" id="ARBA00049026"/>
    </source>
</evidence>
<evidence type="ECO:0000256" key="1">
    <source>
        <dbReference type="ARBA" id="ARBA00003788"/>
    </source>
</evidence>
<keyword evidence="6" id="KW-1185">Reference proteome</keyword>
<reference evidence="5 6" key="1">
    <citation type="submission" date="2015-12" db="EMBL/GenBank/DDBJ databases">
        <title>Genome sequence of Aneurinibacillus soli.</title>
        <authorList>
            <person name="Lee J.S."/>
            <person name="Lee K.C."/>
            <person name="Kim K.K."/>
            <person name="Lee B.W."/>
        </authorList>
    </citation>
    <scope>NUCLEOTIDE SEQUENCE [LARGE SCALE GENOMIC DNA]</scope>
    <source>
        <strain evidence="5 6">CB4</strain>
    </source>
</reference>
<dbReference type="InterPro" id="IPR023010">
    <property type="entry name" value="GcvPA"/>
</dbReference>
<dbReference type="GO" id="GO:0004375">
    <property type="term" value="F:glycine dehydrogenase (decarboxylating) activity"/>
    <property type="evidence" value="ECO:0007669"/>
    <property type="project" value="UniProtKB-EC"/>
</dbReference>
<dbReference type="Proteomes" id="UP000217696">
    <property type="component" value="Chromosome"/>
</dbReference>
<dbReference type="KEGG" id="asoc:CB4_01552"/>
<name>A0A0U5AYN4_9BACL</name>
<dbReference type="PANTHER" id="PTHR42806:SF1">
    <property type="entry name" value="GLYCINE DEHYDROGENASE (DECARBOXYLATING)"/>
    <property type="match status" value="1"/>
</dbReference>
<comment type="catalytic activity">
    <reaction evidence="3 4">
        <text>N(6)-[(R)-lipoyl]-L-lysyl-[glycine-cleavage complex H protein] + glycine + H(+) = N(6)-[(R)-S(8)-aminomethyldihydrolipoyl]-L-lysyl-[glycine-cleavage complex H protein] + CO2</text>
        <dbReference type="Rhea" id="RHEA:24304"/>
        <dbReference type="Rhea" id="RHEA-COMP:10494"/>
        <dbReference type="Rhea" id="RHEA-COMP:10495"/>
        <dbReference type="ChEBI" id="CHEBI:15378"/>
        <dbReference type="ChEBI" id="CHEBI:16526"/>
        <dbReference type="ChEBI" id="CHEBI:57305"/>
        <dbReference type="ChEBI" id="CHEBI:83099"/>
        <dbReference type="ChEBI" id="CHEBI:83143"/>
        <dbReference type="EC" id="1.4.4.2"/>
    </reaction>
</comment>
<evidence type="ECO:0000256" key="2">
    <source>
        <dbReference type="ARBA" id="ARBA00023002"/>
    </source>
</evidence>
<dbReference type="AlphaFoldDB" id="A0A0U5AYN4"/>